<proteinExistence type="predicted"/>
<accession>A0AAV7MHP0</accession>
<organism evidence="2 3">
    <name type="scientific">Pleurodeles waltl</name>
    <name type="common">Iberian ribbed newt</name>
    <dbReference type="NCBI Taxonomy" id="8319"/>
    <lineage>
        <taxon>Eukaryota</taxon>
        <taxon>Metazoa</taxon>
        <taxon>Chordata</taxon>
        <taxon>Craniata</taxon>
        <taxon>Vertebrata</taxon>
        <taxon>Euteleostomi</taxon>
        <taxon>Amphibia</taxon>
        <taxon>Batrachia</taxon>
        <taxon>Caudata</taxon>
        <taxon>Salamandroidea</taxon>
        <taxon>Salamandridae</taxon>
        <taxon>Pleurodelinae</taxon>
        <taxon>Pleurodeles</taxon>
    </lineage>
</organism>
<sequence>MIKEEFVAQCQKVSAVSIEASDVEEPPGFVKEFSEVFSDNLGCLKKYVHRIKIKEGSVPVVAKNEMKRRLIEENKHWPLTARALQIASGGFWALEGPGLAAKEPTARPGSRRSILPRASIDPGPRHKGIRALYNYMTSFPSMRGDHNTRQ</sequence>
<reference evidence="2" key="1">
    <citation type="journal article" date="2022" name="bioRxiv">
        <title>Sequencing and chromosome-scale assembly of the giantPleurodeles waltlgenome.</title>
        <authorList>
            <person name="Brown T."/>
            <person name="Elewa A."/>
            <person name="Iarovenko S."/>
            <person name="Subramanian E."/>
            <person name="Araus A.J."/>
            <person name="Petzold A."/>
            <person name="Susuki M."/>
            <person name="Suzuki K.-i.T."/>
            <person name="Hayashi T."/>
            <person name="Toyoda A."/>
            <person name="Oliveira C."/>
            <person name="Osipova E."/>
            <person name="Leigh N.D."/>
            <person name="Simon A."/>
            <person name="Yun M.H."/>
        </authorList>
    </citation>
    <scope>NUCLEOTIDE SEQUENCE</scope>
    <source>
        <strain evidence="2">20211129_DDA</strain>
        <tissue evidence="2">Liver</tissue>
    </source>
</reference>
<feature type="region of interest" description="Disordered" evidence="1">
    <location>
        <begin position="102"/>
        <end position="123"/>
    </location>
</feature>
<name>A0AAV7MHP0_PLEWA</name>
<dbReference type="AlphaFoldDB" id="A0AAV7MHP0"/>
<evidence type="ECO:0000256" key="1">
    <source>
        <dbReference type="SAM" id="MobiDB-lite"/>
    </source>
</evidence>
<keyword evidence="3" id="KW-1185">Reference proteome</keyword>
<evidence type="ECO:0000313" key="3">
    <source>
        <dbReference type="Proteomes" id="UP001066276"/>
    </source>
</evidence>
<evidence type="ECO:0000313" key="2">
    <source>
        <dbReference type="EMBL" id="KAJ1102659.1"/>
    </source>
</evidence>
<gene>
    <name evidence="2" type="ORF">NDU88_000105</name>
</gene>
<dbReference type="Proteomes" id="UP001066276">
    <property type="component" value="Chromosome 9"/>
</dbReference>
<protein>
    <submittedName>
        <fullName evidence="2">Uncharacterized protein</fullName>
    </submittedName>
</protein>
<dbReference type="EMBL" id="JANPWB010000013">
    <property type="protein sequence ID" value="KAJ1102659.1"/>
    <property type="molecule type" value="Genomic_DNA"/>
</dbReference>
<comment type="caution">
    <text evidence="2">The sequence shown here is derived from an EMBL/GenBank/DDBJ whole genome shotgun (WGS) entry which is preliminary data.</text>
</comment>